<organism evidence="1 2">
    <name type="scientific">Paenibacillus odorifer</name>
    <dbReference type="NCBI Taxonomy" id="189426"/>
    <lineage>
        <taxon>Bacteria</taxon>
        <taxon>Bacillati</taxon>
        <taxon>Bacillota</taxon>
        <taxon>Bacilli</taxon>
        <taxon>Bacillales</taxon>
        <taxon>Paenibacillaceae</taxon>
        <taxon>Paenibacillus</taxon>
    </lineage>
</organism>
<sequence>MRVIFILKNENGETVTGLGSERDLDQSEVTALFATDSIKISVETGDGSKKSKLVKVVGSQLDVFDSKPFLNVVVEALEDSNAASAFFW</sequence>
<dbReference type="Proteomes" id="UP000187158">
    <property type="component" value="Unassembled WGS sequence"/>
</dbReference>
<evidence type="ECO:0000313" key="2">
    <source>
        <dbReference type="Proteomes" id="UP000187158"/>
    </source>
</evidence>
<keyword evidence="2" id="KW-1185">Reference proteome</keyword>
<reference evidence="1 2" key="1">
    <citation type="submission" date="2016-11" db="EMBL/GenBank/DDBJ databases">
        <title>Paenibacillus species isolates.</title>
        <authorList>
            <person name="Beno S.M."/>
        </authorList>
    </citation>
    <scope>NUCLEOTIDE SEQUENCE [LARGE SCALE GENOMIC DNA]</scope>
    <source>
        <strain evidence="1 2">FSL H7-0433</strain>
    </source>
</reference>
<accession>A0ABX3GQP2</accession>
<name>A0ABX3GQP2_9BACL</name>
<dbReference type="RefSeq" id="WP_076219175.1">
    <property type="nucleotide sequence ID" value="NZ_MPVP01000099.1"/>
</dbReference>
<protein>
    <submittedName>
        <fullName evidence="1">Uncharacterized protein</fullName>
    </submittedName>
</protein>
<evidence type="ECO:0000313" key="1">
    <source>
        <dbReference type="EMBL" id="OMD32636.1"/>
    </source>
</evidence>
<comment type="caution">
    <text evidence="1">The sequence shown here is derived from an EMBL/GenBank/DDBJ whole genome shotgun (WGS) entry which is preliminary data.</text>
</comment>
<gene>
    <name evidence="1" type="ORF">BSO21_16250</name>
</gene>
<dbReference type="EMBL" id="MPVP01000099">
    <property type="protein sequence ID" value="OMD32636.1"/>
    <property type="molecule type" value="Genomic_DNA"/>
</dbReference>
<proteinExistence type="predicted"/>